<protein>
    <recommendedName>
        <fullName evidence="11">Peptidoglycan glycosyltransferase MrdB</fullName>
        <shortName evidence="11">PGT</shortName>
        <ecNumber evidence="11">2.4.99.28</ecNumber>
    </recommendedName>
    <alternativeName>
        <fullName evidence="11">Cell elongation protein RodA</fullName>
    </alternativeName>
    <alternativeName>
        <fullName evidence="11">Cell wall polymerase</fullName>
    </alternativeName>
    <alternativeName>
        <fullName evidence="11">Peptidoglycan polymerase</fullName>
        <shortName evidence="11">PG polymerase</shortName>
    </alternativeName>
</protein>
<evidence type="ECO:0000313" key="13">
    <source>
        <dbReference type="Proteomes" id="UP000238071"/>
    </source>
</evidence>
<dbReference type="GO" id="GO:0071555">
    <property type="term" value="P:cell wall organization"/>
    <property type="evidence" value="ECO:0007669"/>
    <property type="project" value="UniProtKB-KW"/>
</dbReference>
<keyword evidence="9 11" id="KW-0472">Membrane</keyword>
<dbReference type="EMBL" id="PTIY01000003">
    <property type="protein sequence ID" value="PPK72789.1"/>
    <property type="molecule type" value="Genomic_DNA"/>
</dbReference>
<feature type="transmembrane region" description="Helical" evidence="11">
    <location>
        <begin position="27"/>
        <end position="48"/>
    </location>
</feature>
<dbReference type="GO" id="GO:0015648">
    <property type="term" value="F:lipid-linked peptidoglycan transporter activity"/>
    <property type="evidence" value="ECO:0007669"/>
    <property type="project" value="TreeGrafter"/>
</dbReference>
<evidence type="ECO:0000256" key="1">
    <source>
        <dbReference type="ARBA" id="ARBA00004141"/>
    </source>
</evidence>
<dbReference type="RefSeq" id="WP_104422880.1">
    <property type="nucleotide sequence ID" value="NZ_PTIY01000003.1"/>
</dbReference>
<keyword evidence="2 11" id="KW-1003">Cell membrane</keyword>
<keyword evidence="7 11" id="KW-0573">Peptidoglycan synthesis</keyword>
<sequence length="377" mass="41513">MKTETRSEQFHPPSLIGNVLRKLHIDIPLFIGLLLISLLSFVILYSAGSQDMDVLMRQAARVGLAFLLMTALAHVDPYQFKRYSALLFSFGILLLIAVLILGQFGKGAQRWLDLGVFRFQPSEMIKITTPMMIAWYLAEHALPPKPKQLLIAGILIIIPTLLIAKQPDLGTALLVASSGAAVLFFAGLSWRFMLAICTILAGLTPILWHFMRPYQRDRVLTFLNPEADPLGRGYHIIQSKIAIGSGGIYGKGWLGSTQSELDFLPESSTDFIFAVFAEEFGLFGCVSLLTLYLLIISRCLYIASQAQDTYSRLLAGSLAFTFFVYVFVNIGMVIGVLPVVGVPLPLISYGGTSIVTLLAGFGILMSIHTHKKFLPHS</sequence>
<keyword evidence="10 11" id="KW-0961">Cell wall biogenesis/degradation</keyword>
<feature type="transmembrane region" description="Helical" evidence="11">
    <location>
        <begin position="346"/>
        <end position="367"/>
    </location>
</feature>
<dbReference type="InterPro" id="IPR001182">
    <property type="entry name" value="FtsW/RodA"/>
</dbReference>
<evidence type="ECO:0000256" key="11">
    <source>
        <dbReference type="HAMAP-Rule" id="MF_02079"/>
    </source>
</evidence>
<keyword evidence="4 11" id="KW-0808">Transferase</keyword>
<dbReference type="Proteomes" id="UP000238071">
    <property type="component" value="Unassembled WGS sequence"/>
</dbReference>
<dbReference type="PANTHER" id="PTHR30474:SF1">
    <property type="entry name" value="PEPTIDOGLYCAN GLYCOSYLTRANSFERASE MRDB"/>
    <property type="match status" value="1"/>
</dbReference>
<reference evidence="12 13" key="1">
    <citation type="submission" date="2018-02" db="EMBL/GenBank/DDBJ databases">
        <title>Subsurface microbial communities from deep shales in Ohio and West Virginia, USA.</title>
        <authorList>
            <person name="Wrighton K."/>
        </authorList>
    </citation>
    <scope>NUCLEOTIDE SEQUENCE [LARGE SCALE GENOMIC DNA]</scope>
    <source>
        <strain evidence="12 13">OWC-G53F</strain>
    </source>
</reference>
<dbReference type="GO" id="GO:0009252">
    <property type="term" value="P:peptidoglycan biosynthetic process"/>
    <property type="evidence" value="ECO:0007669"/>
    <property type="project" value="UniProtKB-UniRule"/>
</dbReference>
<evidence type="ECO:0000256" key="4">
    <source>
        <dbReference type="ARBA" id="ARBA00022679"/>
    </source>
</evidence>
<keyword evidence="3 11" id="KW-0328">Glycosyltransferase</keyword>
<evidence type="ECO:0000313" key="12">
    <source>
        <dbReference type="EMBL" id="PPK72789.1"/>
    </source>
</evidence>
<comment type="catalytic activity">
    <reaction evidence="11">
        <text>[GlcNAc-(1-&gt;4)-Mur2Ac(oyl-L-Ala-gamma-D-Glu-L-Lys-D-Ala-D-Ala)](n)-di-trans,octa-cis-undecaprenyl diphosphate + beta-D-GlcNAc-(1-&gt;4)-Mur2Ac(oyl-L-Ala-gamma-D-Glu-L-Lys-D-Ala-D-Ala)-di-trans,octa-cis-undecaprenyl diphosphate = [GlcNAc-(1-&gt;4)-Mur2Ac(oyl-L-Ala-gamma-D-Glu-L-Lys-D-Ala-D-Ala)](n+1)-di-trans,octa-cis-undecaprenyl diphosphate + di-trans,octa-cis-undecaprenyl diphosphate + H(+)</text>
        <dbReference type="Rhea" id="RHEA:23708"/>
        <dbReference type="Rhea" id="RHEA-COMP:9602"/>
        <dbReference type="Rhea" id="RHEA-COMP:9603"/>
        <dbReference type="ChEBI" id="CHEBI:15378"/>
        <dbReference type="ChEBI" id="CHEBI:58405"/>
        <dbReference type="ChEBI" id="CHEBI:60033"/>
        <dbReference type="ChEBI" id="CHEBI:78435"/>
        <dbReference type="EC" id="2.4.99.28"/>
    </reaction>
</comment>
<comment type="function">
    <text evidence="11">Peptidoglycan polymerase that is essential for cell wall elongation.</text>
</comment>
<keyword evidence="13" id="KW-1185">Reference proteome</keyword>
<comment type="caution">
    <text evidence="12">The sequence shown here is derived from an EMBL/GenBank/DDBJ whole genome shotgun (WGS) entry which is preliminary data.</text>
</comment>
<dbReference type="PROSITE" id="PS00428">
    <property type="entry name" value="FTSW_RODA_SPOVE"/>
    <property type="match status" value="1"/>
</dbReference>
<dbReference type="InterPro" id="IPR018365">
    <property type="entry name" value="Cell_cycle_FtsW-rel_CS"/>
</dbReference>
<dbReference type="UniPathway" id="UPA00219"/>
<comment type="subcellular location">
    <subcellularLocation>
        <location evidence="11">Cell inner membrane</location>
        <topology evidence="11">Multi-pass membrane protein</topology>
    </subcellularLocation>
    <subcellularLocation>
        <location evidence="1">Membrane</location>
        <topology evidence="1">Multi-pass membrane protein</topology>
    </subcellularLocation>
</comment>
<dbReference type="GO" id="GO:0051301">
    <property type="term" value="P:cell division"/>
    <property type="evidence" value="ECO:0007669"/>
    <property type="project" value="InterPro"/>
</dbReference>
<dbReference type="GO" id="GO:0032153">
    <property type="term" value="C:cell division site"/>
    <property type="evidence" value="ECO:0007669"/>
    <property type="project" value="TreeGrafter"/>
</dbReference>
<evidence type="ECO:0000256" key="10">
    <source>
        <dbReference type="ARBA" id="ARBA00023316"/>
    </source>
</evidence>
<evidence type="ECO:0000256" key="3">
    <source>
        <dbReference type="ARBA" id="ARBA00022676"/>
    </source>
</evidence>
<dbReference type="AlphaFoldDB" id="A0A2S6H5M5"/>
<dbReference type="NCBIfam" id="TIGR02210">
    <property type="entry name" value="rodA_shape"/>
    <property type="match status" value="1"/>
</dbReference>
<organism evidence="12 13">
    <name type="scientific">Methylobacter tundripaludum</name>
    <dbReference type="NCBI Taxonomy" id="173365"/>
    <lineage>
        <taxon>Bacteria</taxon>
        <taxon>Pseudomonadati</taxon>
        <taxon>Pseudomonadota</taxon>
        <taxon>Gammaproteobacteria</taxon>
        <taxon>Methylococcales</taxon>
        <taxon>Methylococcaceae</taxon>
        <taxon>Methylobacter</taxon>
    </lineage>
</organism>
<keyword evidence="11" id="KW-0997">Cell inner membrane</keyword>
<keyword evidence="6 11" id="KW-0133">Cell shape</keyword>
<evidence type="ECO:0000256" key="9">
    <source>
        <dbReference type="ARBA" id="ARBA00023136"/>
    </source>
</evidence>
<comment type="pathway">
    <text evidence="11">Cell wall biogenesis; peptidoglycan biosynthesis.</text>
</comment>
<evidence type="ECO:0000256" key="7">
    <source>
        <dbReference type="ARBA" id="ARBA00022984"/>
    </source>
</evidence>
<dbReference type="HAMAP" id="MF_02079">
    <property type="entry name" value="PGT_RodA"/>
    <property type="match status" value="1"/>
</dbReference>
<evidence type="ECO:0000256" key="8">
    <source>
        <dbReference type="ARBA" id="ARBA00022989"/>
    </source>
</evidence>
<dbReference type="Pfam" id="PF01098">
    <property type="entry name" value="FTSW_RODA_SPOVE"/>
    <property type="match status" value="1"/>
</dbReference>
<gene>
    <name evidence="11" type="primary">mrdB</name>
    <name evidence="11" type="synonym">rodA</name>
    <name evidence="12" type="ORF">B0F88_103227</name>
</gene>
<accession>A0A2S6H5M5</accession>
<evidence type="ECO:0000256" key="2">
    <source>
        <dbReference type="ARBA" id="ARBA00022475"/>
    </source>
</evidence>
<dbReference type="GO" id="GO:0005886">
    <property type="term" value="C:plasma membrane"/>
    <property type="evidence" value="ECO:0007669"/>
    <property type="project" value="UniProtKB-SubCell"/>
</dbReference>
<name>A0A2S6H5M5_9GAMM</name>
<dbReference type="OrthoDB" id="9768187at2"/>
<dbReference type="GO" id="GO:0008360">
    <property type="term" value="P:regulation of cell shape"/>
    <property type="evidence" value="ECO:0007669"/>
    <property type="project" value="UniProtKB-KW"/>
</dbReference>
<dbReference type="EC" id="2.4.99.28" evidence="11"/>
<feature type="transmembrane region" description="Helical" evidence="11">
    <location>
        <begin position="280"/>
        <end position="301"/>
    </location>
</feature>
<feature type="transmembrane region" description="Helical" evidence="11">
    <location>
        <begin position="54"/>
        <end position="73"/>
    </location>
</feature>
<feature type="transmembrane region" description="Helical" evidence="11">
    <location>
        <begin position="170"/>
        <end position="187"/>
    </location>
</feature>
<feature type="transmembrane region" description="Helical" evidence="11">
    <location>
        <begin position="313"/>
        <end position="340"/>
    </location>
</feature>
<keyword evidence="5 11" id="KW-0812">Transmembrane</keyword>
<dbReference type="GO" id="GO:0008955">
    <property type="term" value="F:peptidoglycan glycosyltransferase activity"/>
    <property type="evidence" value="ECO:0007669"/>
    <property type="project" value="UniProtKB-UniRule"/>
</dbReference>
<feature type="transmembrane region" description="Helical" evidence="11">
    <location>
        <begin position="192"/>
        <end position="211"/>
    </location>
</feature>
<keyword evidence="8 11" id="KW-1133">Transmembrane helix</keyword>
<feature type="transmembrane region" description="Helical" evidence="11">
    <location>
        <begin position="85"/>
        <end position="104"/>
    </location>
</feature>
<dbReference type="PANTHER" id="PTHR30474">
    <property type="entry name" value="CELL CYCLE PROTEIN"/>
    <property type="match status" value="1"/>
</dbReference>
<dbReference type="InterPro" id="IPR011923">
    <property type="entry name" value="RodA/MrdB"/>
</dbReference>
<proteinExistence type="inferred from homology"/>
<evidence type="ECO:0000256" key="5">
    <source>
        <dbReference type="ARBA" id="ARBA00022692"/>
    </source>
</evidence>
<comment type="similarity">
    <text evidence="11">Belongs to the SEDS family. MrdB/RodA subfamily.</text>
</comment>
<evidence type="ECO:0000256" key="6">
    <source>
        <dbReference type="ARBA" id="ARBA00022960"/>
    </source>
</evidence>